<dbReference type="Pfam" id="PF00535">
    <property type="entry name" value="Glycos_transf_2"/>
    <property type="match status" value="1"/>
</dbReference>
<comment type="similarity">
    <text evidence="1">Belongs to the glycosyltransferase 2 family.</text>
</comment>
<name>A0A377FQY8_9BACL</name>
<dbReference type="Proteomes" id="UP000254060">
    <property type="component" value="Unassembled WGS sequence"/>
</dbReference>
<accession>A0A377FQY8</accession>
<evidence type="ECO:0000256" key="1">
    <source>
        <dbReference type="ARBA" id="ARBA00006739"/>
    </source>
</evidence>
<dbReference type="SUPFAM" id="SSF53448">
    <property type="entry name" value="Nucleotide-diphospho-sugar transferases"/>
    <property type="match status" value="1"/>
</dbReference>
<feature type="domain" description="Glycosyltransferase 2-like" evidence="2">
    <location>
        <begin position="8"/>
        <end position="111"/>
    </location>
</feature>
<evidence type="ECO:0000313" key="4">
    <source>
        <dbReference type="Proteomes" id="UP000254060"/>
    </source>
</evidence>
<dbReference type="GO" id="GO:0016758">
    <property type="term" value="F:hexosyltransferase activity"/>
    <property type="evidence" value="ECO:0007669"/>
    <property type="project" value="UniProtKB-ARBA"/>
</dbReference>
<organism evidence="3 4">
    <name type="scientific">Exiguobacterium aurantiacum</name>
    <dbReference type="NCBI Taxonomy" id="33987"/>
    <lineage>
        <taxon>Bacteria</taxon>
        <taxon>Bacillati</taxon>
        <taxon>Bacillota</taxon>
        <taxon>Bacilli</taxon>
        <taxon>Bacillales</taxon>
        <taxon>Bacillales Family XII. Incertae Sedis</taxon>
        <taxon>Exiguobacterium</taxon>
    </lineage>
</organism>
<dbReference type="EMBL" id="UGGP01000001">
    <property type="protein sequence ID" value="STO07250.1"/>
    <property type="molecule type" value="Genomic_DNA"/>
</dbReference>
<reference evidence="3 4" key="1">
    <citation type="submission" date="2018-06" db="EMBL/GenBank/DDBJ databases">
        <authorList>
            <consortium name="Pathogen Informatics"/>
            <person name="Doyle S."/>
        </authorList>
    </citation>
    <scope>NUCLEOTIDE SEQUENCE [LARGE SCALE GENOMIC DNA]</scope>
    <source>
        <strain evidence="3 4">NCTC13163</strain>
    </source>
</reference>
<dbReference type="InterPro" id="IPR029044">
    <property type="entry name" value="Nucleotide-diphossugar_trans"/>
</dbReference>
<proteinExistence type="inferred from homology"/>
<dbReference type="STRING" id="1397694.GCA_000702585_01111"/>
<dbReference type="RefSeq" id="WP_029334365.1">
    <property type="nucleotide sequence ID" value="NZ_UGGP01000001.1"/>
</dbReference>
<sequence>MKKEPLVSVVIPFYSNVKWLKEALESVQDQTYKNIEVILVDDGSKENTSHILSLYRFNSLLVNKKNGGPASARNLGIEVAKGKYIAFLDSDDLWLSNKLTCQIEEMEKGNLKWSQHSYEMFWEKSKKSKEINTEIYQGDVYKDCFISFRIQTSCVVVLRDLLIGENIRFPIEKRYGQDGFFYMQIAKLHPIGFINGIHSKFRIRGKNAGFRAKVQLNSRAEIWNEIKTNQKLLSILPPSVIRAYKLSYSLNRLTKYLNKNFMKSEKIAELFSKIMYFLPYTIFRIHRRKFIN</sequence>
<dbReference type="CDD" id="cd00761">
    <property type="entry name" value="Glyco_tranf_GTA_type"/>
    <property type="match status" value="1"/>
</dbReference>
<dbReference type="InterPro" id="IPR001173">
    <property type="entry name" value="Glyco_trans_2-like"/>
</dbReference>
<protein>
    <submittedName>
        <fullName evidence="3">Chondroitin polymerase</fullName>
    </submittedName>
</protein>
<evidence type="ECO:0000313" key="3">
    <source>
        <dbReference type="EMBL" id="STO07250.1"/>
    </source>
</evidence>
<dbReference type="OrthoDB" id="396512at2"/>
<dbReference type="PANTHER" id="PTHR22916">
    <property type="entry name" value="GLYCOSYLTRANSFERASE"/>
    <property type="match status" value="1"/>
</dbReference>
<evidence type="ECO:0000259" key="2">
    <source>
        <dbReference type="Pfam" id="PF00535"/>
    </source>
</evidence>
<dbReference type="AlphaFoldDB" id="A0A377FQY8"/>
<dbReference type="PANTHER" id="PTHR22916:SF3">
    <property type="entry name" value="UDP-GLCNAC:BETAGAL BETA-1,3-N-ACETYLGLUCOSAMINYLTRANSFERASE-LIKE PROTEIN 1"/>
    <property type="match status" value="1"/>
</dbReference>
<dbReference type="Gene3D" id="3.90.550.10">
    <property type="entry name" value="Spore Coat Polysaccharide Biosynthesis Protein SpsA, Chain A"/>
    <property type="match status" value="1"/>
</dbReference>
<gene>
    <name evidence="3" type="primary">kfoC</name>
    <name evidence="3" type="ORF">NCTC13163_00595</name>
</gene>